<dbReference type="Proteomes" id="UP000186030">
    <property type="component" value="Unassembled WGS sequence"/>
</dbReference>
<dbReference type="AlphaFoldDB" id="A0A1Q5T3L0"/>
<organism evidence="1 2">
    <name type="scientific">Geobacillus proteiniphilus</name>
    <dbReference type="NCBI Taxonomy" id="860353"/>
    <lineage>
        <taxon>Bacteria</taxon>
        <taxon>Bacillati</taxon>
        <taxon>Bacillota</taxon>
        <taxon>Bacilli</taxon>
        <taxon>Bacillales</taxon>
        <taxon>Anoxybacillaceae</taxon>
        <taxon>Geobacillus</taxon>
    </lineage>
</organism>
<evidence type="ECO:0000313" key="2">
    <source>
        <dbReference type="Proteomes" id="UP000186030"/>
    </source>
</evidence>
<accession>A0A1Q5T3L0</accession>
<name>A0A1Q5T3L0_9BACL</name>
<reference evidence="1 2" key="1">
    <citation type="submission" date="2016-11" db="EMBL/GenBank/DDBJ databases">
        <authorList>
            <person name="Kadnikov V."/>
            <person name="Nazina T."/>
        </authorList>
    </citation>
    <scope>NUCLEOTIDE SEQUENCE [LARGE SCALE GENOMIC DNA]</scope>
    <source>
        <strain evidence="1 2">1017</strain>
    </source>
</reference>
<dbReference type="EMBL" id="MQMG01000013">
    <property type="protein sequence ID" value="OKO94829.1"/>
    <property type="molecule type" value="Genomic_DNA"/>
</dbReference>
<reference evidence="2" key="2">
    <citation type="submission" date="2017-01" db="EMBL/GenBank/DDBJ databases">
        <title>Genome sequencing and annotation of Geobacillus sp. 1017, a Hydrocarbon-Oxidizing Thermophilic Bacterium Isolated from a Heavy Oil Reservoir (China).</title>
        <authorList>
            <person name="Kadnikov V.V."/>
            <person name="Mardanov A.V."/>
            <person name="Poltaraus A.B."/>
            <person name="Sokolova D.S."/>
            <person name="Semenova E.M."/>
            <person name="Ravin N.V."/>
            <person name="Tourova T.P."/>
            <person name="Nazina T.N."/>
        </authorList>
    </citation>
    <scope>NUCLEOTIDE SEQUENCE [LARGE SCALE GENOMIC DNA]</scope>
    <source>
        <strain evidence="2">1017</strain>
    </source>
</reference>
<proteinExistence type="predicted"/>
<evidence type="ECO:0000313" key="1">
    <source>
        <dbReference type="EMBL" id="OKO94829.1"/>
    </source>
</evidence>
<comment type="caution">
    <text evidence="1">The sequence shown here is derived from an EMBL/GenBank/DDBJ whole genome shotgun (WGS) entry which is preliminary data.</text>
</comment>
<protein>
    <submittedName>
        <fullName evidence="1">Uncharacterized protein</fullName>
    </submittedName>
</protein>
<sequence>MDYCQYLFLKKETLIFLASAVTFVMIKRENRRGTKHGEK</sequence>
<gene>
    <name evidence="1" type="ORF">BRO54_1384</name>
</gene>